<dbReference type="CDD" id="cd03039">
    <property type="entry name" value="GST_N_Sigma_like"/>
    <property type="match status" value="1"/>
</dbReference>
<evidence type="ECO:0000259" key="1">
    <source>
        <dbReference type="PROSITE" id="PS50404"/>
    </source>
</evidence>
<dbReference type="SUPFAM" id="SSF52833">
    <property type="entry name" value="Thioredoxin-like"/>
    <property type="match status" value="1"/>
</dbReference>
<organism evidence="3 4">
    <name type="scientific">Elysia crispata</name>
    <name type="common">lettuce slug</name>
    <dbReference type="NCBI Taxonomy" id="231223"/>
    <lineage>
        <taxon>Eukaryota</taxon>
        <taxon>Metazoa</taxon>
        <taxon>Spiralia</taxon>
        <taxon>Lophotrochozoa</taxon>
        <taxon>Mollusca</taxon>
        <taxon>Gastropoda</taxon>
        <taxon>Heterobranchia</taxon>
        <taxon>Euthyneura</taxon>
        <taxon>Panpulmonata</taxon>
        <taxon>Sacoglossa</taxon>
        <taxon>Placobranchoidea</taxon>
        <taxon>Plakobranchidae</taxon>
        <taxon>Elysia</taxon>
    </lineage>
</organism>
<dbReference type="InterPro" id="IPR036249">
    <property type="entry name" value="Thioredoxin-like_sf"/>
</dbReference>
<proteinExistence type="predicted"/>
<dbReference type="Proteomes" id="UP001283361">
    <property type="component" value="Unassembled WGS sequence"/>
</dbReference>
<dbReference type="InterPro" id="IPR004045">
    <property type="entry name" value="Glutathione_S-Trfase_N"/>
</dbReference>
<keyword evidence="4" id="KW-1185">Reference proteome</keyword>
<evidence type="ECO:0000313" key="4">
    <source>
        <dbReference type="Proteomes" id="UP001283361"/>
    </source>
</evidence>
<accession>A0AAE0YAQ0</accession>
<dbReference type="SUPFAM" id="SSF47616">
    <property type="entry name" value="GST C-terminal domain-like"/>
    <property type="match status" value="1"/>
</dbReference>
<dbReference type="InterPro" id="IPR004046">
    <property type="entry name" value="GST_C"/>
</dbReference>
<protein>
    <recommendedName>
        <fullName evidence="5">Glutathione transferase</fullName>
    </recommendedName>
</protein>
<feature type="domain" description="GST C-terminal" evidence="2">
    <location>
        <begin position="81"/>
        <end position="204"/>
    </location>
</feature>
<dbReference type="AlphaFoldDB" id="A0AAE0YAQ0"/>
<dbReference type="PANTHER" id="PTHR11571:SF150">
    <property type="entry name" value="GLUTATHIONE S-TRANSFERASE"/>
    <property type="match status" value="1"/>
</dbReference>
<dbReference type="CDD" id="cd03192">
    <property type="entry name" value="GST_C_Sigma_like"/>
    <property type="match status" value="1"/>
</dbReference>
<dbReference type="GO" id="GO:0006749">
    <property type="term" value="P:glutathione metabolic process"/>
    <property type="evidence" value="ECO:0007669"/>
    <property type="project" value="TreeGrafter"/>
</dbReference>
<dbReference type="Pfam" id="PF02798">
    <property type="entry name" value="GST_N"/>
    <property type="match status" value="1"/>
</dbReference>
<evidence type="ECO:0000259" key="2">
    <source>
        <dbReference type="PROSITE" id="PS50405"/>
    </source>
</evidence>
<dbReference type="Gene3D" id="3.40.30.10">
    <property type="entry name" value="Glutaredoxin"/>
    <property type="match status" value="1"/>
</dbReference>
<dbReference type="Gene3D" id="1.20.1050.10">
    <property type="match status" value="1"/>
</dbReference>
<dbReference type="InterPro" id="IPR040079">
    <property type="entry name" value="Glutathione_S-Trfase"/>
</dbReference>
<dbReference type="PROSITE" id="PS50405">
    <property type="entry name" value="GST_CTER"/>
    <property type="match status" value="1"/>
</dbReference>
<dbReference type="EMBL" id="JAWDGP010006556">
    <property type="protein sequence ID" value="KAK3739046.1"/>
    <property type="molecule type" value="Genomic_DNA"/>
</dbReference>
<dbReference type="PROSITE" id="PS50404">
    <property type="entry name" value="GST_NTER"/>
    <property type="match status" value="1"/>
</dbReference>
<feature type="domain" description="GST N-terminal" evidence="1">
    <location>
        <begin position="2"/>
        <end position="79"/>
    </location>
</feature>
<dbReference type="SFLD" id="SFLDS00019">
    <property type="entry name" value="Glutathione_Transferase_(cytos"/>
    <property type="match status" value="1"/>
</dbReference>
<dbReference type="SFLD" id="SFLDG00363">
    <property type="entry name" value="AMPS_(cytGST):_Alpha-__Mu-__Pi"/>
    <property type="match status" value="1"/>
</dbReference>
<gene>
    <name evidence="3" type="ORF">RRG08_025135</name>
</gene>
<dbReference type="GO" id="GO:0004364">
    <property type="term" value="F:glutathione transferase activity"/>
    <property type="evidence" value="ECO:0007669"/>
    <property type="project" value="TreeGrafter"/>
</dbReference>
<dbReference type="PANTHER" id="PTHR11571">
    <property type="entry name" value="GLUTATHIONE S-TRANSFERASE"/>
    <property type="match status" value="1"/>
</dbReference>
<sequence length="204" mass="23085">MSKVKITYFDLRARAELARLVMVAAKKDFEDVRVQFPDWPKLKADSLYGTLPVLDIGGKQYFQGNAIATYLARENGLYGENNLEGLMIDQMVDLKEDVLREEAKTVFGSDESKAEAAKKLPTDVYPRIFKIFTYCIQQNDKKSGFLVGNKVSLGDLAVYEGTQMCFQNDAKFLDDFKEIKALRAKVESCPGLKEYLAKRKVTPI</sequence>
<dbReference type="Pfam" id="PF14497">
    <property type="entry name" value="GST_C_3"/>
    <property type="match status" value="1"/>
</dbReference>
<dbReference type="InterPro" id="IPR010987">
    <property type="entry name" value="Glutathione-S-Trfase_C-like"/>
</dbReference>
<evidence type="ECO:0000313" key="3">
    <source>
        <dbReference type="EMBL" id="KAK3739046.1"/>
    </source>
</evidence>
<evidence type="ECO:0008006" key="5">
    <source>
        <dbReference type="Google" id="ProtNLM"/>
    </source>
</evidence>
<comment type="caution">
    <text evidence="3">The sequence shown here is derived from an EMBL/GenBank/DDBJ whole genome shotgun (WGS) entry which is preliminary data.</text>
</comment>
<dbReference type="InterPro" id="IPR036282">
    <property type="entry name" value="Glutathione-S-Trfase_C_sf"/>
</dbReference>
<name>A0AAE0YAQ0_9GAST</name>
<dbReference type="InterPro" id="IPR050213">
    <property type="entry name" value="GST_superfamily"/>
</dbReference>
<reference evidence="3" key="1">
    <citation type="journal article" date="2023" name="G3 (Bethesda)">
        <title>A reference genome for the long-term kleptoplast-retaining sea slug Elysia crispata morphotype clarki.</title>
        <authorList>
            <person name="Eastman K.E."/>
            <person name="Pendleton A.L."/>
            <person name="Shaikh M.A."/>
            <person name="Suttiyut T."/>
            <person name="Ogas R."/>
            <person name="Tomko P."/>
            <person name="Gavelis G."/>
            <person name="Widhalm J.R."/>
            <person name="Wisecaver J.H."/>
        </authorList>
    </citation>
    <scope>NUCLEOTIDE SEQUENCE</scope>
    <source>
        <strain evidence="3">ECLA1</strain>
    </source>
</reference>
<dbReference type="SFLD" id="SFLDG01205">
    <property type="entry name" value="AMPS.1"/>
    <property type="match status" value="1"/>
</dbReference>